<dbReference type="CDD" id="cd00130">
    <property type="entry name" value="PAS"/>
    <property type="match status" value="1"/>
</dbReference>
<dbReference type="Gene3D" id="1.10.287.130">
    <property type="match status" value="1"/>
</dbReference>
<dbReference type="InterPro" id="IPR036097">
    <property type="entry name" value="HisK_dim/P_sf"/>
</dbReference>
<dbReference type="InterPro" id="IPR035965">
    <property type="entry name" value="PAS-like_dom_sf"/>
</dbReference>
<evidence type="ECO:0000313" key="10">
    <source>
        <dbReference type="EMBL" id="PQA47663.1"/>
    </source>
</evidence>
<evidence type="ECO:0000256" key="1">
    <source>
        <dbReference type="ARBA" id="ARBA00000085"/>
    </source>
</evidence>
<sequence>MPSRSEHAPEHAPDAGSEALLRRQVALFEQALQTGPGAGDSTDQQLNRAYSRISGLYGVMPGLLLVVDARGLIRHANEQAGLMLGIQCRALPGRALSELLPDSPRLLATLQDGDGSLRCETEFRQYDGESLPVLLSAGREDGGDGSAQYVLVGLDLREQRQRELALRQAQKLEAMGSLAAGIAHEINTPLQYIGDNLGFIDDSVRALLDLMQACSQLPETPDAEALLTLRERLRATDPAFTAAQLPQALERSREGIRRVSRIVDSLRGFTHRSTAAAPVRLDELVGAALEICRHEYKYVADIVLALPALPPVPGRHDHLLQVLINLLTNAAHAIRERFGDDARGRIGITGSLCEDGRVRLDISDNGCGIPADIAHRIFDPFFTTKAMGQGTGQGLAISRAIIVEQHQGSLDWTPGDDGGACFSITLPCESDPP</sequence>
<dbReference type="OrthoDB" id="1931120at2"/>
<dbReference type="InterPro" id="IPR003661">
    <property type="entry name" value="HisK_dim/P_dom"/>
</dbReference>
<dbReference type="CDD" id="cd00082">
    <property type="entry name" value="HisKA"/>
    <property type="match status" value="1"/>
</dbReference>
<proteinExistence type="predicted"/>
<name>A0A2P6ATK0_9GAMM</name>
<dbReference type="PROSITE" id="PS50109">
    <property type="entry name" value="HIS_KIN"/>
    <property type="match status" value="1"/>
</dbReference>
<dbReference type="Pfam" id="PF00989">
    <property type="entry name" value="PAS"/>
    <property type="match status" value="1"/>
</dbReference>
<dbReference type="GO" id="GO:0000155">
    <property type="term" value="F:phosphorelay sensor kinase activity"/>
    <property type="evidence" value="ECO:0007669"/>
    <property type="project" value="InterPro"/>
</dbReference>
<keyword evidence="7" id="KW-0067">ATP-binding</keyword>
<evidence type="ECO:0000256" key="3">
    <source>
        <dbReference type="ARBA" id="ARBA00022553"/>
    </source>
</evidence>
<dbReference type="InterPro" id="IPR036890">
    <property type="entry name" value="HATPase_C_sf"/>
</dbReference>
<accession>A0A2P6ATK0</accession>
<keyword evidence="5" id="KW-0547">Nucleotide-binding</keyword>
<keyword evidence="4" id="KW-0808">Transferase</keyword>
<evidence type="ECO:0000313" key="11">
    <source>
        <dbReference type="Proteomes" id="UP000243900"/>
    </source>
</evidence>
<dbReference type="SUPFAM" id="SSF55785">
    <property type="entry name" value="PYP-like sensor domain (PAS domain)"/>
    <property type="match status" value="1"/>
</dbReference>
<dbReference type="RefSeq" id="WP_105191669.1">
    <property type="nucleotide sequence ID" value="NZ_PTQZ01000061.1"/>
</dbReference>
<dbReference type="AlphaFoldDB" id="A0A2P6ATK0"/>
<dbReference type="EC" id="2.7.13.3" evidence="2"/>
<dbReference type="InterPro" id="IPR000014">
    <property type="entry name" value="PAS"/>
</dbReference>
<dbReference type="Pfam" id="PF02518">
    <property type="entry name" value="HATPase_c"/>
    <property type="match status" value="1"/>
</dbReference>
<keyword evidence="6" id="KW-0418">Kinase</keyword>
<keyword evidence="8" id="KW-0902">Two-component regulatory system</keyword>
<dbReference type="InterPro" id="IPR003594">
    <property type="entry name" value="HATPase_dom"/>
</dbReference>
<evidence type="ECO:0000256" key="8">
    <source>
        <dbReference type="ARBA" id="ARBA00023012"/>
    </source>
</evidence>
<comment type="catalytic activity">
    <reaction evidence="1">
        <text>ATP + protein L-histidine = ADP + protein N-phospho-L-histidine.</text>
        <dbReference type="EC" id="2.7.13.3"/>
    </reaction>
</comment>
<organism evidence="10 11">
    <name type="scientific">Amnimonas aquatica</name>
    <dbReference type="NCBI Taxonomy" id="2094561"/>
    <lineage>
        <taxon>Bacteria</taxon>
        <taxon>Pseudomonadati</taxon>
        <taxon>Pseudomonadota</taxon>
        <taxon>Gammaproteobacteria</taxon>
        <taxon>Moraxellales</taxon>
        <taxon>Moraxellaceae</taxon>
        <taxon>Amnimonas</taxon>
    </lineage>
</organism>
<dbReference type="SUPFAM" id="SSF47384">
    <property type="entry name" value="Homodimeric domain of signal transducing histidine kinase"/>
    <property type="match status" value="1"/>
</dbReference>
<dbReference type="Gene3D" id="3.30.565.10">
    <property type="entry name" value="Histidine kinase-like ATPase, C-terminal domain"/>
    <property type="match status" value="1"/>
</dbReference>
<gene>
    <name evidence="10" type="ORF">C5O18_03985</name>
</gene>
<reference evidence="11" key="1">
    <citation type="submission" date="2018-02" db="EMBL/GenBank/DDBJ databases">
        <title>Genome sequencing of Solimonas sp. HR-BB.</title>
        <authorList>
            <person name="Lee Y."/>
            <person name="Jeon C.O."/>
        </authorList>
    </citation>
    <scope>NUCLEOTIDE SEQUENCE [LARGE SCALE GENOMIC DNA]</scope>
    <source>
        <strain evidence="11">HR-E</strain>
    </source>
</reference>
<keyword evidence="3" id="KW-0597">Phosphoprotein</keyword>
<feature type="domain" description="Histidine kinase" evidence="9">
    <location>
        <begin position="181"/>
        <end position="430"/>
    </location>
</feature>
<dbReference type="SMART" id="SM00091">
    <property type="entry name" value="PAS"/>
    <property type="match status" value="1"/>
</dbReference>
<dbReference type="PANTHER" id="PTHR43065:SF10">
    <property type="entry name" value="PEROXIDE STRESS-ACTIVATED HISTIDINE KINASE MAK3"/>
    <property type="match status" value="1"/>
</dbReference>
<dbReference type="SUPFAM" id="SSF55874">
    <property type="entry name" value="ATPase domain of HSP90 chaperone/DNA topoisomerase II/histidine kinase"/>
    <property type="match status" value="1"/>
</dbReference>
<keyword evidence="11" id="KW-1185">Reference proteome</keyword>
<evidence type="ECO:0000256" key="2">
    <source>
        <dbReference type="ARBA" id="ARBA00012438"/>
    </source>
</evidence>
<dbReference type="PANTHER" id="PTHR43065">
    <property type="entry name" value="SENSOR HISTIDINE KINASE"/>
    <property type="match status" value="1"/>
</dbReference>
<dbReference type="GO" id="GO:0006355">
    <property type="term" value="P:regulation of DNA-templated transcription"/>
    <property type="evidence" value="ECO:0007669"/>
    <property type="project" value="InterPro"/>
</dbReference>
<dbReference type="Gene3D" id="3.30.450.20">
    <property type="entry name" value="PAS domain"/>
    <property type="match status" value="1"/>
</dbReference>
<evidence type="ECO:0000256" key="5">
    <source>
        <dbReference type="ARBA" id="ARBA00022741"/>
    </source>
</evidence>
<dbReference type="InterPro" id="IPR005467">
    <property type="entry name" value="His_kinase_dom"/>
</dbReference>
<dbReference type="Proteomes" id="UP000243900">
    <property type="component" value="Unassembled WGS sequence"/>
</dbReference>
<evidence type="ECO:0000256" key="6">
    <source>
        <dbReference type="ARBA" id="ARBA00022777"/>
    </source>
</evidence>
<dbReference type="SMART" id="SM00387">
    <property type="entry name" value="HATPase_c"/>
    <property type="match status" value="1"/>
</dbReference>
<dbReference type="GO" id="GO:0005524">
    <property type="term" value="F:ATP binding"/>
    <property type="evidence" value="ECO:0007669"/>
    <property type="project" value="UniProtKB-KW"/>
</dbReference>
<dbReference type="PRINTS" id="PR00344">
    <property type="entry name" value="BCTRLSENSOR"/>
</dbReference>
<comment type="caution">
    <text evidence="10">The sequence shown here is derived from an EMBL/GenBank/DDBJ whole genome shotgun (WGS) entry which is preliminary data.</text>
</comment>
<dbReference type="InterPro" id="IPR004358">
    <property type="entry name" value="Sig_transdc_His_kin-like_C"/>
</dbReference>
<evidence type="ECO:0000259" key="9">
    <source>
        <dbReference type="PROSITE" id="PS50109"/>
    </source>
</evidence>
<dbReference type="EMBL" id="PTQZ01000061">
    <property type="protein sequence ID" value="PQA47663.1"/>
    <property type="molecule type" value="Genomic_DNA"/>
</dbReference>
<dbReference type="InterPro" id="IPR013767">
    <property type="entry name" value="PAS_fold"/>
</dbReference>
<evidence type="ECO:0000256" key="4">
    <source>
        <dbReference type="ARBA" id="ARBA00022679"/>
    </source>
</evidence>
<evidence type="ECO:0000256" key="7">
    <source>
        <dbReference type="ARBA" id="ARBA00022840"/>
    </source>
</evidence>
<protein>
    <recommendedName>
        <fullName evidence="2">histidine kinase</fullName>
        <ecNumber evidence="2">2.7.13.3</ecNumber>
    </recommendedName>
</protein>